<evidence type="ECO:0000313" key="2">
    <source>
        <dbReference type="EMBL" id="AWN40211.1"/>
    </source>
</evidence>
<feature type="compositionally biased region" description="Low complexity" evidence="1">
    <location>
        <begin position="142"/>
        <end position="151"/>
    </location>
</feature>
<feature type="compositionally biased region" description="Basic residues" evidence="1">
    <location>
        <begin position="1"/>
        <end position="14"/>
    </location>
</feature>
<sequence length="157" mass="16424">MHPHPLGAVRRHRAGQRDVLRPQRRLAEDLGPHDRLGLRQRPPRQAQGAPDRVRQRQAQRHRPAAGRGRRPGPGPVEPGRGVLGPGDALGVELGPGRAQAEAEPLRVGPQAQAQGGRGGAAGVPAAGRRADRPACSSARHQPASAASGAASRARRPA</sequence>
<dbReference type="KEGG" id="mets:DK389_06305"/>
<evidence type="ECO:0000256" key="1">
    <source>
        <dbReference type="SAM" id="MobiDB-lite"/>
    </source>
</evidence>
<dbReference type="EMBL" id="CP029550">
    <property type="protein sequence ID" value="AWN40211.1"/>
    <property type="molecule type" value="Genomic_DNA"/>
</dbReference>
<keyword evidence="3" id="KW-1185">Reference proteome</keyword>
<feature type="compositionally biased region" description="Basic residues" evidence="1">
    <location>
        <begin position="55"/>
        <end position="70"/>
    </location>
</feature>
<feature type="compositionally biased region" description="Basic and acidic residues" evidence="1">
    <location>
        <begin position="15"/>
        <end position="37"/>
    </location>
</feature>
<reference evidence="3" key="1">
    <citation type="submission" date="2018-05" db="EMBL/GenBank/DDBJ databases">
        <title>Complete Genome Sequence of Methylobacterium sp. 17SD2-17.</title>
        <authorList>
            <person name="Srinivasan S."/>
        </authorList>
    </citation>
    <scope>NUCLEOTIDE SEQUENCE [LARGE SCALE GENOMIC DNA]</scope>
    <source>
        <strain evidence="3">17SD2-17</strain>
    </source>
</reference>
<protein>
    <submittedName>
        <fullName evidence="2">Uncharacterized protein</fullName>
    </submittedName>
</protein>
<accession>A0A2U8W3K4</accession>
<gene>
    <name evidence="2" type="ORF">DK389_06305</name>
</gene>
<evidence type="ECO:0000313" key="3">
    <source>
        <dbReference type="Proteomes" id="UP000245926"/>
    </source>
</evidence>
<feature type="region of interest" description="Disordered" evidence="1">
    <location>
        <begin position="1"/>
        <end position="157"/>
    </location>
</feature>
<name>A0A2U8W3K4_9HYPH</name>
<organism evidence="2 3">
    <name type="scientific">Methylobacterium durans</name>
    <dbReference type="NCBI Taxonomy" id="2202825"/>
    <lineage>
        <taxon>Bacteria</taxon>
        <taxon>Pseudomonadati</taxon>
        <taxon>Pseudomonadota</taxon>
        <taxon>Alphaproteobacteria</taxon>
        <taxon>Hyphomicrobiales</taxon>
        <taxon>Methylobacteriaceae</taxon>
        <taxon>Methylobacterium</taxon>
    </lineage>
</organism>
<dbReference type="Proteomes" id="UP000245926">
    <property type="component" value="Chromosome"/>
</dbReference>
<dbReference type="AlphaFoldDB" id="A0A2U8W3K4"/>
<proteinExistence type="predicted"/>